<name>A0A250X0X3_9CHLO</name>
<sequence length="206" mass="21879">MADSHKTAVGTSYEAVTALLNKCSTFPSLIVMEPEVIFNPETDYQPNAEAASIISALESKGIKVALLGMADHPDRFKKRMADRDLFSRSMCDASMILQAPNIIAHTTVSEGANSSVGACCSLRSSCLQAETVTEMCSKAAKELRGSTGLSSSCTVFLYSTGVISKIPIGRVRIGRCSVAVSGGLHVETVEISLRAFGDSESDERGF</sequence>
<keyword evidence="2" id="KW-1185">Reference proteome</keyword>
<dbReference type="Proteomes" id="UP000232323">
    <property type="component" value="Unassembled WGS sequence"/>
</dbReference>
<accession>A0A250X0X3</accession>
<proteinExistence type="predicted"/>
<gene>
    <name evidence="1" type="ORF">CEUSTIGMA_g3845.t1</name>
</gene>
<reference evidence="1 2" key="1">
    <citation type="submission" date="2017-08" db="EMBL/GenBank/DDBJ databases">
        <title>Acidophilic green algal genome provides insights into adaptation to an acidic environment.</title>
        <authorList>
            <person name="Hirooka S."/>
            <person name="Hirose Y."/>
            <person name="Kanesaki Y."/>
            <person name="Higuchi S."/>
            <person name="Fujiwara T."/>
            <person name="Onuma R."/>
            <person name="Era A."/>
            <person name="Ohbayashi R."/>
            <person name="Uzuka A."/>
            <person name="Nozaki H."/>
            <person name="Yoshikawa H."/>
            <person name="Miyagishima S.Y."/>
        </authorList>
    </citation>
    <scope>NUCLEOTIDE SEQUENCE [LARGE SCALE GENOMIC DNA]</scope>
    <source>
        <strain evidence="1 2">NIES-2499</strain>
    </source>
</reference>
<protein>
    <submittedName>
        <fullName evidence="1">Uncharacterized protein</fullName>
    </submittedName>
</protein>
<dbReference type="AlphaFoldDB" id="A0A250X0X3"/>
<dbReference type="EMBL" id="BEGY01000017">
    <property type="protein sequence ID" value="GAX76400.1"/>
    <property type="molecule type" value="Genomic_DNA"/>
</dbReference>
<organism evidence="1 2">
    <name type="scientific">Chlamydomonas eustigma</name>
    <dbReference type="NCBI Taxonomy" id="1157962"/>
    <lineage>
        <taxon>Eukaryota</taxon>
        <taxon>Viridiplantae</taxon>
        <taxon>Chlorophyta</taxon>
        <taxon>core chlorophytes</taxon>
        <taxon>Chlorophyceae</taxon>
        <taxon>CS clade</taxon>
        <taxon>Chlamydomonadales</taxon>
        <taxon>Chlamydomonadaceae</taxon>
        <taxon>Chlamydomonas</taxon>
    </lineage>
</organism>
<evidence type="ECO:0000313" key="2">
    <source>
        <dbReference type="Proteomes" id="UP000232323"/>
    </source>
</evidence>
<evidence type="ECO:0000313" key="1">
    <source>
        <dbReference type="EMBL" id="GAX76400.1"/>
    </source>
</evidence>
<comment type="caution">
    <text evidence="1">The sequence shown here is derived from an EMBL/GenBank/DDBJ whole genome shotgun (WGS) entry which is preliminary data.</text>
</comment>